<dbReference type="Pfam" id="PF00324">
    <property type="entry name" value="AA_permease"/>
    <property type="match status" value="1"/>
</dbReference>
<feature type="non-terminal residue" evidence="8">
    <location>
        <position position="1"/>
    </location>
</feature>
<feature type="transmembrane region" description="Helical" evidence="6">
    <location>
        <begin position="110"/>
        <end position="129"/>
    </location>
</feature>
<feature type="transmembrane region" description="Helical" evidence="6">
    <location>
        <begin position="78"/>
        <end position="98"/>
    </location>
</feature>
<name>A0AAV4J930_9GAST</name>
<keyword evidence="9" id="KW-1185">Reference proteome</keyword>
<feature type="transmembrane region" description="Helical" evidence="6">
    <location>
        <begin position="29"/>
        <end position="50"/>
    </location>
</feature>
<feature type="transmembrane region" description="Helical" evidence="6">
    <location>
        <begin position="271"/>
        <end position="298"/>
    </location>
</feature>
<protein>
    <submittedName>
        <fullName evidence="8">Cationic amino acid transporter</fullName>
    </submittedName>
</protein>
<reference evidence="8 9" key="1">
    <citation type="journal article" date="2021" name="Elife">
        <title>Chloroplast acquisition without the gene transfer in kleptoplastic sea slugs, Plakobranchus ocellatus.</title>
        <authorList>
            <person name="Maeda T."/>
            <person name="Takahashi S."/>
            <person name="Yoshida T."/>
            <person name="Shimamura S."/>
            <person name="Takaki Y."/>
            <person name="Nagai Y."/>
            <person name="Toyoda A."/>
            <person name="Suzuki Y."/>
            <person name="Arimoto A."/>
            <person name="Ishii H."/>
            <person name="Satoh N."/>
            <person name="Nishiyama T."/>
            <person name="Hasebe M."/>
            <person name="Maruyama T."/>
            <person name="Minagawa J."/>
            <person name="Obokata J."/>
            <person name="Shigenobu S."/>
        </authorList>
    </citation>
    <scope>NUCLEOTIDE SEQUENCE [LARGE SCALE GENOMIC DNA]</scope>
</reference>
<organism evidence="8 9">
    <name type="scientific">Elysia marginata</name>
    <dbReference type="NCBI Taxonomy" id="1093978"/>
    <lineage>
        <taxon>Eukaryota</taxon>
        <taxon>Metazoa</taxon>
        <taxon>Spiralia</taxon>
        <taxon>Lophotrochozoa</taxon>
        <taxon>Mollusca</taxon>
        <taxon>Gastropoda</taxon>
        <taxon>Heterobranchia</taxon>
        <taxon>Euthyneura</taxon>
        <taxon>Panpulmonata</taxon>
        <taxon>Sacoglossa</taxon>
        <taxon>Placobranchoidea</taxon>
        <taxon>Plakobranchidae</taxon>
        <taxon>Elysia</taxon>
    </lineage>
</organism>
<dbReference type="Proteomes" id="UP000762676">
    <property type="component" value="Unassembled WGS sequence"/>
</dbReference>
<dbReference type="PANTHER" id="PTHR43243:SF4">
    <property type="entry name" value="CATIONIC AMINO ACID TRANSPORTER 4"/>
    <property type="match status" value="1"/>
</dbReference>
<evidence type="ECO:0000256" key="1">
    <source>
        <dbReference type="ARBA" id="ARBA00004141"/>
    </source>
</evidence>
<keyword evidence="4 6" id="KW-1133">Transmembrane helix</keyword>
<keyword evidence="3 6" id="KW-0812">Transmembrane</keyword>
<evidence type="ECO:0000313" key="8">
    <source>
        <dbReference type="EMBL" id="GFS18335.1"/>
    </source>
</evidence>
<dbReference type="Gene3D" id="1.20.1740.10">
    <property type="entry name" value="Amino acid/polyamine transporter I"/>
    <property type="match status" value="1"/>
</dbReference>
<feature type="transmembrane region" description="Helical" evidence="6">
    <location>
        <begin position="394"/>
        <end position="411"/>
    </location>
</feature>
<feature type="transmembrane region" description="Helical" evidence="6">
    <location>
        <begin position="318"/>
        <end position="339"/>
    </location>
</feature>
<evidence type="ECO:0000256" key="3">
    <source>
        <dbReference type="ARBA" id="ARBA00022692"/>
    </source>
</evidence>
<sequence>EFDAISWRMMEIILKAFSSSHANRMKITIVAWITISHYSAIMLSPSSSWVNYVWHRMWLKHEAHHKDLRTDLIRCLSTWQLTLLGLGNTIGVGIYVLLGVMVKEEAGPSAIFSFLIAIIVTWMNAMVFAEFSTYIPQTGAAYIFLYKDHTVAVLGKIELGPPFAEKIDFVAFVFQIVIMIVVSFNILCTSVVNTVLGVLTSSVLIFVFIVGVIHGNSDNFFNSEHGGFFPFGAVGVVKAASMALYAMSGFEIVPMSSEESKNPAKSVPRAVVAEVVIVGMIYIGAAIGMMFLIPYWMVDLRAPLPSALEYSGLEWGKMIVTVGPMFGITNLQMLSLYSVSRAIYRMSKDGLIFSFFLTVDDRTGAPRRAVLFSGVFMSVFALLFDLSYVVKMSLVLMLTSYIAVAAALIRLKVDESNISKPSVPTHSIGEVDEDFSLFTEAEEETLFSRETKNRTGSISSDTFDENKTTNNNELLINTSVLFENTAEYIDQPEILTDVESKSEKLYNNHFSSQSVPEESMDQEHLIELNLPSAQLDKVPVKNSTLLDSPQNVTVPAETGALAHESNGKSHSLTIASGVAAPSQFPDVPTNLLIGLHVVTCVTLSGQMIYGVEDLQALRPVAVLACTMLAVLLLVFSVLLWFVCSRNNSAANQSRDPGFQTPLMPLVPTCSMVLSSLMLFSAADTIGFVEVLIMVVFASLGYFLMTVAEYKSDFNGGFKGTALLEAQEQEMRLITPDGRVEENFDDDDDYTE</sequence>
<dbReference type="Pfam" id="PF13520">
    <property type="entry name" value="AA_permease_2"/>
    <property type="match status" value="1"/>
</dbReference>
<accession>A0AAV4J930</accession>
<dbReference type="InterPro" id="IPR002293">
    <property type="entry name" value="AA/rel_permease1"/>
</dbReference>
<feature type="transmembrane region" description="Helical" evidence="6">
    <location>
        <begin position="227"/>
        <end position="250"/>
    </location>
</feature>
<dbReference type="AlphaFoldDB" id="A0AAV4J930"/>
<comment type="subcellular location">
    <subcellularLocation>
        <location evidence="1">Membrane</location>
        <topology evidence="1">Multi-pass membrane protein</topology>
    </subcellularLocation>
</comment>
<evidence type="ECO:0000256" key="2">
    <source>
        <dbReference type="ARBA" id="ARBA00022448"/>
    </source>
</evidence>
<dbReference type="EMBL" id="BMAT01010004">
    <property type="protein sequence ID" value="GFS18335.1"/>
    <property type="molecule type" value="Genomic_DNA"/>
</dbReference>
<dbReference type="GO" id="GO:0005886">
    <property type="term" value="C:plasma membrane"/>
    <property type="evidence" value="ECO:0007669"/>
    <property type="project" value="TreeGrafter"/>
</dbReference>
<dbReference type="InterPro" id="IPR004841">
    <property type="entry name" value="AA-permease/SLC12A_dom"/>
</dbReference>
<feature type="transmembrane region" description="Helical" evidence="6">
    <location>
        <begin position="195"/>
        <end position="215"/>
    </location>
</feature>
<evidence type="ECO:0000256" key="4">
    <source>
        <dbReference type="ARBA" id="ARBA00022989"/>
    </source>
</evidence>
<proteinExistence type="predicted"/>
<feature type="transmembrane region" description="Helical" evidence="6">
    <location>
        <begin position="685"/>
        <end position="704"/>
    </location>
</feature>
<feature type="transmembrane region" description="Helical" evidence="6">
    <location>
        <begin position="621"/>
        <end position="642"/>
    </location>
</feature>
<evidence type="ECO:0000259" key="7">
    <source>
        <dbReference type="Pfam" id="PF00324"/>
    </source>
</evidence>
<keyword evidence="2" id="KW-0813">Transport</keyword>
<feature type="domain" description="Amino acid permease/ SLC12A" evidence="7">
    <location>
        <begin position="81"/>
        <end position="145"/>
    </location>
</feature>
<feature type="transmembrane region" description="Helical" evidence="6">
    <location>
        <begin position="591"/>
        <end position="609"/>
    </location>
</feature>
<keyword evidence="5 6" id="KW-0472">Membrane</keyword>
<feature type="transmembrane region" description="Helical" evidence="6">
    <location>
        <begin position="169"/>
        <end position="188"/>
    </location>
</feature>
<dbReference type="PANTHER" id="PTHR43243">
    <property type="entry name" value="INNER MEMBRANE TRANSPORTER YGJI-RELATED"/>
    <property type="match status" value="1"/>
</dbReference>
<dbReference type="GO" id="GO:0015171">
    <property type="term" value="F:amino acid transmembrane transporter activity"/>
    <property type="evidence" value="ECO:0007669"/>
    <property type="project" value="TreeGrafter"/>
</dbReference>
<evidence type="ECO:0000256" key="5">
    <source>
        <dbReference type="ARBA" id="ARBA00023136"/>
    </source>
</evidence>
<evidence type="ECO:0000313" key="9">
    <source>
        <dbReference type="Proteomes" id="UP000762676"/>
    </source>
</evidence>
<gene>
    <name evidence="8" type="ORF">ElyMa_005003900</name>
</gene>
<comment type="caution">
    <text evidence="8">The sequence shown here is derived from an EMBL/GenBank/DDBJ whole genome shotgun (WGS) entry which is preliminary data.</text>
</comment>
<feature type="transmembrane region" description="Helical" evidence="6">
    <location>
        <begin position="369"/>
        <end position="388"/>
    </location>
</feature>
<evidence type="ECO:0000256" key="6">
    <source>
        <dbReference type="SAM" id="Phobius"/>
    </source>
</evidence>